<reference evidence="2" key="1">
    <citation type="submission" date="2020-10" db="EMBL/GenBank/DDBJ databases">
        <authorList>
            <person name="Gilroy R."/>
        </authorList>
    </citation>
    <scope>NUCLEOTIDE SEQUENCE</scope>
    <source>
        <strain evidence="2">11687</strain>
    </source>
</reference>
<protein>
    <submittedName>
        <fullName evidence="2">Helix-turn-helix transcriptional regulator</fullName>
    </submittedName>
</protein>
<reference evidence="2" key="2">
    <citation type="journal article" date="2021" name="PeerJ">
        <title>Extensive microbial diversity within the chicken gut microbiome revealed by metagenomics and culture.</title>
        <authorList>
            <person name="Gilroy R."/>
            <person name="Ravi A."/>
            <person name="Getino M."/>
            <person name="Pursley I."/>
            <person name="Horton D.L."/>
            <person name="Alikhan N.F."/>
            <person name="Baker D."/>
            <person name="Gharbi K."/>
            <person name="Hall N."/>
            <person name="Watson M."/>
            <person name="Adriaenssens E.M."/>
            <person name="Foster-Nyarko E."/>
            <person name="Jarju S."/>
            <person name="Secka A."/>
            <person name="Antonio M."/>
            <person name="Oren A."/>
            <person name="Chaudhuri R.R."/>
            <person name="La Ragione R."/>
            <person name="Hildebrand F."/>
            <person name="Pallen M.J."/>
        </authorList>
    </citation>
    <scope>NUCLEOTIDE SEQUENCE</scope>
    <source>
        <strain evidence="2">11687</strain>
    </source>
</reference>
<dbReference type="SUPFAM" id="SSF47413">
    <property type="entry name" value="lambda repressor-like DNA-binding domains"/>
    <property type="match status" value="1"/>
</dbReference>
<dbReference type="CDD" id="cd00093">
    <property type="entry name" value="HTH_XRE"/>
    <property type="match status" value="1"/>
</dbReference>
<dbReference type="PROSITE" id="PS50943">
    <property type="entry name" value="HTH_CROC1"/>
    <property type="match status" value="1"/>
</dbReference>
<dbReference type="InterPro" id="IPR010982">
    <property type="entry name" value="Lambda_DNA-bd_dom_sf"/>
</dbReference>
<organism evidence="2 3">
    <name type="scientific">Candidatus Scatosoma pullistercoris</name>
    <dbReference type="NCBI Taxonomy" id="2840934"/>
    <lineage>
        <taxon>Bacteria</taxon>
        <taxon>Bacillati</taxon>
        <taxon>Bacillota</taxon>
        <taxon>Clostridia</taxon>
        <taxon>Candidatus Scatosoma</taxon>
    </lineage>
</organism>
<dbReference type="AlphaFoldDB" id="A0A9D1MFY8"/>
<dbReference type="Pfam" id="PF01381">
    <property type="entry name" value="HTH_3"/>
    <property type="match status" value="1"/>
</dbReference>
<comment type="caution">
    <text evidence="2">The sequence shown here is derived from an EMBL/GenBank/DDBJ whole genome shotgun (WGS) entry which is preliminary data.</text>
</comment>
<dbReference type="GO" id="GO:0003677">
    <property type="term" value="F:DNA binding"/>
    <property type="evidence" value="ECO:0007669"/>
    <property type="project" value="InterPro"/>
</dbReference>
<evidence type="ECO:0000313" key="2">
    <source>
        <dbReference type="EMBL" id="HIU59695.1"/>
    </source>
</evidence>
<name>A0A9D1MFY8_9FIRM</name>
<dbReference type="InterPro" id="IPR001387">
    <property type="entry name" value="Cro/C1-type_HTH"/>
</dbReference>
<gene>
    <name evidence="2" type="ORF">IAC57_06295</name>
</gene>
<accession>A0A9D1MFY8</accession>
<feature type="domain" description="HTH cro/C1-type" evidence="1">
    <location>
        <begin position="1"/>
        <end position="46"/>
    </location>
</feature>
<dbReference type="EMBL" id="DVMZ01000172">
    <property type="protein sequence ID" value="HIU59695.1"/>
    <property type="molecule type" value="Genomic_DNA"/>
</dbReference>
<evidence type="ECO:0000313" key="3">
    <source>
        <dbReference type="Proteomes" id="UP000824081"/>
    </source>
</evidence>
<proteinExistence type="predicted"/>
<sequence length="48" mass="5292">MTQKQLAGALGVDQRTISAWEKGVCEPGFFLLAKLCEIFDETFDGILT</sequence>
<dbReference type="Proteomes" id="UP000824081">
    <property type="component" value="Unassembled WGS sequence"/>
</dbReference>
<evidence type="ECO:0000259" key="1">
    <source>
        <dbReference type="PROSITE" id="PS50943"/>
    </source>
</evidence>
<dbReference type="Gene3D" id="1.10.260.40">
    <property type="entry name" value="lambda repressor-like DNA-binding domains"/>
    <property type="match status" value="1"/>
</dbReference>